<dbReference type="PANTHER" id="PTHR11439:SF483">
    <property type="entry name" value="PEPTIDE SYNTHASE GLIP-LIKE, PUTATIVE (AFU_ORTHOLOGUE AFUA_3G12920)-RELATED"/>
    <property type="match status" value="1"/>
</dbReference>
<feature type="region of interest" description="Disordered" evidence="1">
    <location>
        <begin position="52"/>
        <end position="89"/>
    </location>
</feature>
<dbReference type="PANTHER" id="PTHR11439">
    <property type="entry name" value="GAG-POL-RELATED RETROTRANSPOSON"/>
    <property type="match status" value="1"/>
</dbReference>
<evidence type="ECO:0000256" key="1">
    <source>
        <dbReference type="SAM" id="MobiDB-lite"/>
    </source>
</evidence>
<feature type="region of interest" description="Disordered" evidence="1">
    <location>
        <begin position="462"/>
        <end position="555"/>
    </location>
</feature>
<feature type="compositionally biased region" description="Polar residues" evidence="1">
    <location>
        <begin position="472"/>
        <end position="499"/>
    </location>
</feature>
<reference evidence="2" key="2">
    <citation type="submission" date="2022-01" db="EMBL/GenBank/DDBJ databases">
        <authorList>
            <person name="Yamashiro T."/>
            <person name="Shiraishi A."/>
            <person name="Satake H."/>
            <person name="Nakayama K."/>
        </authorList>
    </citation>
    <scope>NUCLEOTIDE SEQUENCE</scope>
</reference>
<dbReference type="Proteomes" id="UP001151760">
    <property type="component" value="Unassembled WGS sequence"/>
</dbReference>
<reference evidence="2" key="1">
    <citation type="journal article" date="2022" name="Int. J. Mol. Sci.">
        <title>Draft Genome of Tanacetum Coccineum: Genomic Comparison of Closely Related Tanacetum-Family Plants.</title>
        <authorList>
            <person name="Yamashiro T."/>
            <person name="Shiraishi A."/>
            <person name="Nakayama K."/>
            <person name="Satake H."/>
        </authorList>
    </citation>
    <scope>NUCLEOTIDE SEQUENCE</scope>
</reference>
<protein>
    <submittedName>
        <fullName evidence="2">Ribonuclease H-like domain-containing protein</fullName>
    </submittedName>
</protein>
<organism evidence="2 3">
    <name type="scientific">Tanacetum coccineum</name>
    <dbReference type="NCBI Taxonomy" id="301880"/>
    <lineage>
        <taxon>Eukaryota</taxon>
        <taxon>Viridiplantae</taxon>
        <taxon>Streptophyta</taxon>
        <taxon>Embryophyta</taxon>
        <taxon>Tracheophyta</taxon>
        <taxon>Spermatophyta</taxon>
        <taxon>Magnoliopsida</taxon>
        <taxon>eudicotyledons</taxon>
        <taxon>Gunneridae</taxon>
        <taxon>Pentapetalae</taxon>
        <taxon>asterids</taxon>
        <taxon>campanulids</taxon>
        <taxon>Asterales</taxon>
        <taxon>Asteraceae</taxon>
        <taxon>Asteroideae</taxon>
        <taxon>Anthemideae</taxon>
        <taxon>Anthemidinae</taxon>
        <taxon>Tanacetum</taxon>
    </lineage>
</organism>
<feature type="compositionally biased region" description="Basic and acidic residues" evidence="1">
    <location>
        <begin position="70"/>
        <end position="82"/>
    </location>
</feature>
<feature type="compositionally biased region" description="Basic and acidic residues" evidence="1">
    <location>
        <begin position="540"/>
        <end position="555"/>
    </location>
</feature>
<dbReference type="CDD" id="cd09272">
    <property type="entry name" value="RNase_HI_RT_Ty1"/>
    <property type="match status" value="1"/>
</dbReference>
<keyword evidence="3" id="KW-1185">Reference proteome</keyword>
<feature type="compositionally biased region" description="Basic residues" evidence="1">
    <location>
        <begin position="525"/>
        <end position="534"/>
    </location>
</feature>
<evidence type="ECO:0000313" key="2">
    <source>
        <dbReference type="EMBL" id="GJT38207.1"/>
    </source>
</evidence>
<name>A0ABQ5DIP8_9ASTR</name>
<proteinExistence type="predicted"/>
<comment type="caution">
    <text evidence="2">The sequence shown here is derived from an EMBL/GenBank/DDBJ whole genome shotgun (WGS) entry which is preliminary data.</text>
</comment>
<sequence>MMMFEDLDDQHLLFHVQSFHTAQKTYSKETYSSADKEVPLSSEDQALHDELVNSDDDVPKDGVFSTNSFDNEHTDNEEDRAPDYNNMDHTIDVSSTPTLRIHKIHPQSQIIGKSTAGVLTRRKLKEGASVQHQALLSFIYKQNRTIHKDQQTCLFACFLSQEEPKKVSQALSDESFQVTPKSPRHASIKGSLAFSDSDYAGDNHDRRSTSGGCQYLGRRPVSWECKKQTIMAISSTKAEYVAAASLLCSWILLTKEALNQWQDYFLVVTIYDEPKVNGLRRTNIKVLKHSSDVVQLERIFGSSNMLPSLRIINDVPHIRAMVAGKRVLISEETIRADLLFDDADGVDCFPKQPLRKYLVHVLLHCLSPKSTSWEQFGTNIASALVGLATNQKFNFSLMIMNGMLGHIANGTPFLMYPRFIQLFLNKQLEGVTRPQNFLPSVTLPSKVFTFMRKHSPKFSCRITPLTPPYVRGTSTQRADLQGTAHTQGTAESQGTTEPQGTAEAQGAADIPKSPNDYTPTDDQKRGKKKKKKVSSVKLGRNKDKGNLSEEHHDQDDHTTFVYEGFDATEIQCDYKKRSSDVKSGDTEELDLKEIQSTARQSAVTPRTLNFEDEAGPSSPFLSNTNKRSLKNSSKMMNFLLISLWFLKLNGSLQPIKDDSLDV</sequence>
<dbReference type="EMBL" id="BQNB010015286">
    <property type="protein sequence ID" value="GJT38207.1"/>
    <property type="molecule type" value="Genomic_DNA"/>
</dbReference>
<evidence type="ECO:0000313" key="3">
    <source>
        <dbReference type="Proteomes" id="UP001151760"/>
    </source>
</evidence>
<accession>A0ABQ5DIP8</accession>
<gene>
    <name evidence="2" type="ORF">Tco_0938072</name>
</gene>